<accession>A0A081BMB4</accession>
<proteinExistence type="predicted"/>
<dbReference type="Gene3D" id="1.25.40.10">
    <property type="entry name" value="Tetratricopeptide repeat domain"/>
    <property type="match status" value="1"/>
</dbReference>
<evidence type="ECO:0000313" key="1">
    <source>
        <dbReference type="EMBL" id="GAK51530.1"/>
    </source>
</evidence>
<dbReference type="InterPro" id="IPR011990">
    <property type="entry name" value="TPR-like_helical_dom_sf"/>
</dbReference>
<dbReference type="AlphaFoldDB" id="A0A081BMB4"/>
<dbReference type="PROSITE" id="PS51257">
    <property type="entry name" value="PROKAR_LIPOPROTEIN"/>
    <property type="match status" value="1"/>
</dbReference>
<dbReference type="EMBL" id="DF820457">
    <property type="protein sequence ID" value="GAK51530.1"/>
    <property type="molecule type" value="Genomic_DNA"/>
</dbReference>
<dbReference type="SUPFAM" id="SSF48452">
    <property type="entry name" value="TPR-like"/>
    <property type="match status" value="1"/>
</dbReference>
<evidence type="ECO:0008006" key="3">
    <source>
        <dbReference type="Google" id="ProtNLM"/>
    </source>
</evidence>
<evidence type="ECO:0000313" key="2">
    <source>
        <dbReference type="Proteomes" id="UP000030700"/>
    </source>
</evidence>
<dbReference type="STRING" id="1499966.U14_02775"/>
<name>A0A081BMB4_9BACT</name>
<dbReference type="HOGENOM" id="CLU_035715_3_0_0"/>
<protein>
    <recommendedName>
        <fullName evidence="3">Tetratricopeptide repeat protein</fullName>
    </recommendedName>
</protein>
<sequence>MKHSLISILLSFCCAVSGLTGCYSQSQLIVMNDVQTAVQKDAYEQAEALMENKKELQSEKNQVLYFLEMGVITHLGAKYAESNSWFEQAAQRMEELDVISISGTAADWVLTERFQPYRGEDFERVLVHYYMALNYVMLGQLQEALVECRRVNTLLQELNQRYEKKNTYKTDAFALYLSGLIYDAMGELNDARVDYQNAYETYRDDYKDFYGTLAPEELRENLLRAASALGFSDIVEQYRDSAAQWTDQATYRQSARLVVIWENGLTPYKVAKNFRWYTGLDDWDDDDHHDDDTECYFKFSFAEFVPRTNLLASANVTAGGVTRSLELAEDVSRIAQKNLNDRRIRTIAQAASRNLLKCVAQESISDDHWFWKWLLLGSTEVLEQADVRHWFLLPADIHIAQLVLPPGTTNIELNYFDAAGKQVKQSRLEQVNLQAGQTKFIIQRTF</sequence>
<reference evidence="1" key="1">
    <citation type="journal article" date="2015" name="PeerJ">
        <title>First genomic representation of candidate bacterial phylum KSB3 points to enhanced environmental sensing as a trigger of wastewater bulking.</title>
        <authorList>
            <person name="Sekiguchi Y."/>
            <person name="Ohashi A."/>
            <person name="Parks D.H."/>
            <person name="Yamauchi T."/>
            <person name="Tyson G.W."/>
            <person name="Hugenholtz P."/>
        </authorList>
    </citation>
    <scope>NUCLEOTIDE SEQUENCE [LARGE SCALE GENOMIC DNA]</scope>
</reference>
<gene>
    <name evidence="1" type="ORF">U14_02775</name>
</gene>
<keyword evidence="2" id="KW-1185">Reference proteome</keyword>
<organism evidence="1">
    <name type="scientific">Candidatus Moduliflexus flocculans</name>
    <dbReference type="NCBI Taxonomy" id="1499966"/>
    <lineage>
        <taxon>Bacteria</taxon>
        <taxon>Candidatus Moduliflexota</taxon>
        <taxon>Candidatus Moduliflexia</taxon>
        <taxon>Candidatus Moduliflexales</taxon>
        <taxon>Candidatus Moduliflexaceae</taxon>
    </lineage>
</organism>
<dbReference type="Proteomes" id="UP000030700">
    <property type="component" value="Unassembled WGS sequence"/>
</dbReference>